<dbReference type="Pfam" id="PF03144">
    <property type="entry name" value="GTP_EFTU_D2"/>
    <property type="match status" value="1"/>
</dbReference>
<dbReference type="InterPro" id="IPR050055">
    <property type="entry name" value="EF-Tu_GTPase"/>
</dbReference>
<dbReference type="InterPro" id="IPR009000">
    <property type="entry name" value="Transl_B-barrel_sf"/>
</dbReference>
<feature type="domain" description="Translation elongation factor EFTu-like" evidence="1">
    <location>
        <begin position="181"/>
        <end position="247"/>
    </location>
</feature>
<dbReference type="EMBL" id="CP084166">
    <property type="protein sequence ID" value="UJG40099.1"/>
    <property type="molecule type" value="Genomic_DNA"/>
</dbReference>
<evidence type="ECO:0000313" key="2">
    <source>
        <dbReference type="EMBL" id="UJG40099.1"/>
    </source>
</evidence>
<evidence type="ECO:0000259" key="1">
    <source>
        <dbReference type="Pfam" id="PF03144"/>
    </source>
</evidence>
<dbReference type="SUPFAM" id="SSF50447">
    <property type="entry name" value="Translation proteins"/>
    <property type="match status" value="1"/>
</dbReference>
<dbReference type="CDD" id="cd03696">
    <property type="entry name" value="SelB_II"/>
    <property type="match status" value="1"/>
</dbReference>
<dbReference type="AlphaFoldDB" id="A0A9Y1BKU1"/>
<dbReference type="GO" id="GO:0003746">
    <property type="term" value="F:translation elongation factor activity"/>
    <property type="evidence" value="ECO:0007669"/>
    <property type="project" value="TreeGrafter"/>
</dbReference>
<dbReference type="GO" id="GO:0005525">
    <property type="term" value="F:GTP binding"/>
    <property type="evidence" value="ECO:0007669"/>
    <property type="project" value="InterPro"/>
</dbReference>
<dbReference type="PANTHER" id="PTHR43721:SF11">
    <property type="entry name" value="SELENOCYSTEINE-SPECIFIC ELONGATION FACTOR"/>
    <property type="match status" value="1"/>
</dbReference>
<reference evidence="2" key="1">
    <citation type="journal article" date="2022" name="Nat. Microbiol.">
        <title>Unique mobile elements and scalable gene flow at the prokaryote-eukaryote boundary revealed by circularized Asgard archaea genomes.</title>
        <authorList>
            <person name="Wu F."/>
            <person name="Speth D.R."/>
            <person name="Philosof A."/>
            <person name="Cremiere A."/>
            <person name="Narayanan A."/>
            <person name="Barco R.A."/>
            <person name="Connon S.A."/>
            <person name="Amend J.P."/>
            <person name="Antoshechkin I.A."/>
            <person name="Orphan V.J."/>
        </authorList>
    </citation>
    <scope>NUCLEOTIDE SEQUENCE</scope>
    <source>
        <strain evidence="2">PM71</strain>
    </source>
</reference>
<dbReference type="InterPro" id="IPR004161">
    <property type="entry name" value="EFTu-like_2"/>
</dbReference>
<gene>
    <name evidence="2" type="ORF">K9W45_09655</name>
</gene>
<organism evidence="2">
    <name type="scientific">Candidatus Heimdallarchaeum aukensis</name>
    <dbReference type="NCBI Taxonomy" id="2876573"/>
    <lineage>
        <taxon>Archaea</taxon>
        <taxon>Promethearchaeati</taxon>
        <taxon>Candidatus Heimdallarchaeota</taxon>
        <taxon>Candidatus Heimdallarchaeia (ex Rinke et al. 2021) (nom. nud.)</taxon>
        <taxon>Candidatus Heimdallarchaeales</taxon>
        <taxon>Candidatus Heimdallarchaeaceae</taxon>
        <taxon>Candidatus Heimdallarchaeum</taxon>
    </lineage>
</organism>
<dbReference type="GO" id="GO:0001514">
    <property type="term" value="P:selenocysteine incorporation"/>
    <property type="evidence" value="ECO:0007669"/>
    <property type="project" value="TreeGrafter"/>
</dbReference>
<protein>
    <recommendedName>
        <fullName evidence="1">Translation elongation factor EFTu-like domain-containing protein</fullName>
    </recommendedName>
</protein>
<dbReference type="InterPro" id="IPR027417">
    <property type="entry name" value="P-loop_NTPase"/>
</dbReference>
<accession>A0A9Y1BKU1</accession>
<dbReference type="PANTHER" id="PTHR43721">
    <property type="entry name" value="ELONGATION FACTOR TU-RELATED"/>
    <property type="match status" value="1"/>
</dbReference>
<sequence length="343" mass="38595">MTETVCAYLLGGEPYTRQELAKRLGKKGTSSDICLYNYSKDFTLQIVDPIRYPDKPLTLFETIFMTDVPIVIIPPEGPDIHTGEFLLLLSALDFRNGIFVIVSENQYVDIDEIEKKVHKITKGLAVDRYSFLHVDLSKGETIQELRSLIKEKATQVPDFKWGDENHSRVDVDHVFPVTGIGTVILGRVRSGEVEKGNQIHVFPSNRTSVVRSIQINDVDVKKAVTGDRVGLALRGLLPKDVERGYVLSKNVSWNISRDVEVSLELTPYSKLPEVGKTRHIISGLQAISSKVKRCEKESNDSENTYELTLELEKPIVYFHTEPAILVDLNGRPKIIGKCSFKVK</sequence>
<proteinExistence type="predicted"/>
<name>A0A9Y1BKU1_9ARCH</name>
<dbReference type="Gene3D" id="3.40.50.300">
    <property type="entry name" value="P-loop containing nucleotide triphosphate hydrolases"/>
    <property type="match status" value="1"/>
</dbReference>
<dbReference type="Proteomes" id="UP001201020">
    <property type="component" value="Chromosome"/>
</dbReference>
<dbReference type="Gene3D" id="2.40.30.10">
    <property type="entry name" value="Translation factors"/>
    <property type="match status" value="2"/>
</dbReference>